<sequence length="237" mass="25358">MRAGSRAYVALREDILDWRLPPGTPLGEVEQAQRLGVSRTPVREALARLAADGLVRGAGARGAVVSDLAPADVSDLFDLRIAVETRLARLAAERRDPGPFRTLVTDLGAAVDLDLGGPEDRAAYYDLVQRLDDAIDAAAASRFLTQSLDGVRLHLRRLRRVARDHPARLLESVGEHRGVARAILDGDAELASSATLVHLRASLRHILHTYETAPPRAAPPAPAPTAPPAPSVDEPTA</sequence>
<dbReference type="Pfam" id="PF07729">
    <property type="entry name" value="FCD"/>
    <property type="match status" value="1"/>
</dbReference>
<keyword evidence="1" id="KW-0805">Transcription regulation</keyword>
<dbReference type="SUPFAM" id="SSF48008">
    <property type="entry name" value="GntR ligand-binding domain-like"/>
    <property type="match status" value="1"/>
</dbReference>
<dbReference type="Proteomes" id="UP000419743">
    <property type="component" value="Unassembled WGS sequence"/>
</dbReference>
<dbReference type="GO" id="GO:0003677">
    <property type="term" value="F:DNA binding"/>
    <property type="evidence" value="ECO:0007669"/>
    <property type="project" value="UniProtKB-KW"/>
</dbReference>
<dbReference type="PRINTS" id="PR00035">
    <property type="entry name" value="HTHGNTR"/>
</dbReference>
<name>A0A7M4DHH4_9MICO</name>
<keyword evidence="3" id="KW-0804">Transcription</keyword>
<dbReference type="EMBL" id="CACRYJ010000021">
    <property type="protein sequence ID" value="VZO36367.1"/>
    <property type="molecule type" value="Genomic_DNA"/>
</dbReference>
<feature type="compositionally biased region" description="Pro residues" evidence="4">
    <location>
        <begin position="216"/>
        <end position="230"/>
    </location>
</feature>
<dbReference type="Gene3D" id="1.20.120.530">
    <property type="entry name" value="GntR ligand-binding domain-like"/>
    <property type="match status" value="1"/>
</dbReference>
<comment type="caution">
    <text evidence="6">The sequence shown here is derived from an EMBL/GenBank/DDBJ whole genome shotgun (WGS) entry which is preliminary data.</text>
</comment>
<reference evidence="6 7" key="1">
    <citation type="submission" date="2019-11" db="EMBL/GenBank/DDBJ databases">
        <authorList>
            <person name="Criscuolo A."/>
        </authorList>
    </citation>
    <scope>NUCLEOTIDE SEQUENCE [LARGE SCALE GENOMIC DNA]</scope>
    <source>
        <strain evidence="6">CIP111667</strain>
    </source>
</reference>
<dbReference type="InterPro" id="IPR008920">
    <property type="entry name" value="TF_FadR/GntR_C"/>
</dbReference>
<dbReference type="InterPro" id="IPR000524">
    <property type="entry name" value="Tscrpt_reg_HTH_GntR"/>
</dbReference>
<accession>A0A7M4DHH4</accession>
<evidence type="ECO:0000313" key="6">
    <source>
        <dbReference type="EMBL" id="VZO36367.1"/>
    </source>
</evidence>
<dbReference type="SUPFAM" id="SSF46785">
    <property type="entry name" value="Winged helix' DNA-binding domain"/>
    <property type="match status" value="1"/>
</dbReference>
<keyword evidence="2" id="KW-0238">DNA-binding</keyword>
<dbReference type="Gene3D" id="1.10.10.10">
    <property type="entry name" value="Winged helix-like DNA-binding domain superfamily/Winged helix DNA-binding domain"/>
    <property type="match status" value="1"/>
</dbReference>
<keyword evidence="7" id="KW-1185">Reference proteome</keyword>
<dbReference type="PANTHER" id="PTHR43537:SF5">
    <property type="entry name" value="UXU OPERON TRANSCRIPTIONAL REGULATOR"/>
    <property type="match status" value="1"/>
</dbReference>
<dbReference type="SMART" id="SM00895">
    <property type="entry name" value="FCD"/>
    <property type="match status" value="1"/>
</dbReference>
<organism evidence="6 7">
    <name type="scientific">Occultella aeris</name>
    <dbReference type="NCBI Taxonomy" id="2761496"/>
    <lineage>
        <taxon>Bacteria</taxon>
        <taxon>Bacillati</taxon>
        <taxon>Actinomycetota</taxon>
        <taxon>Actinomycetes</taxon>
        <taxon>Micrococcales</taxon>
        <taxon>Ruaniaceae</taxon>
        <taxon>Occultella</taxon>
    </lineage>
</organism>
<feature type="domain" description="HTH gntR-type" evidence="5">
    <location>
        <begin position="1"/>
        <end position="68"/>
    </location>
</feature>
<proteinExistence type="predicted"/>
<dbReference type="SMART" id="SM00345">
    <property type="entry name" value="HTH_GNTR"/>
    <property type="match status" value="1"/>
</dbReference>
<evidence type="ECO:0000313" key="7">
    <source>
        <dbReference type="Proteomes" id="UP000419743"/>
    </source>
</evidence>
<dbReference type="PROSITE" id="PS50949">
    <property type="entry name" value="HTH_GNTR"/>
    <property type="match status" value="1"/>
</dbReference>
<feature type="region of interest" description="Disordered" evidence="4">
    <location>
        <begin position="213"/>
        <end position="237"/>
    </location>
</feature>
<protein>
    <submittedName>
        <fullName evidence="6">Putative HTH-type transcriptional regulator YdfH</fullName>
    </submittedName>
</protein>
<evidence type="ECO:0000256" key="3">
    <source>
        <dbReference type="ARBA" id="ARBA00023163"/>
    </source>
</evidence>
<dbReference type="AlphaFoldDB" id="A0A7M4DHH4"/>
<dbReference type="GO" id="GO:0003700">
    <property type="term" value="F:DNA-binding transcription factor activity"/>
    <property type="evidence" value="ECO:0007669"/>
    <property type="project" value="InterPro"/>
</dbReference>
<dbReference type="CDD" id="cd07377">
    <property type="entry name" value="WHTH_GntR"/>
    <property type="match status" value="1"/>
</dbReference>
<evidence type="ECO:0000256" key="2">
    <source>
        <dbReference type="ARBA" id="ARBA00023125"/>
    </source>
</evidence>
<dbReference type="InterPro" id="IPR036390">
    <property type="entry name" value="WH_DNA-bd_sf"/>
</dbReference>
<evidence type="ECO:0000256" key="4">
    <source>
        <dbReference type="SAM" id="MobiDB-lite"/>
    </source>
</evidence>
<dbReference type="Pfam" id="PF00392">
    <property type="entry name" value="GntR"/>
    <property type="match status" value="1"/>
</dbReference>
<gene>
    <name evidence="6" type="primary">ydfH_3</name>
    <name evidence="6" type="ORF">HALOF300_01571</name>
</gene>
<evidence type="ECO:0000256" key="1">
    <source>
        <dbReference type="ARBA" id="ARBA00023015"/>
    </source>
</evidence>
<dbReference type="PANTHER" id="PTHR43537">
    <property type="entry name" value="TRANSCRIPTIONAL REGULATOR, GNTR FAMILY"/>
    <property type="match status" value="1"/>
</dbReference>
<dbReference type="InterPro" id="IPR011711">
    <property type="entry name" value="GntR_C"/>
</dbReference>
<dbReference type="InterPro" id="IPR036388">
    <property type="entry name" value="WH-like_DNA-bd_sf"/>
</dbReference>
<evidence type="ECO:0000259" key="5">
    <source>
        <dbReference type="PROSITE" id="PS50949"/>
    </source>
</evidence>
<dbReference type="RefSeq" id="WP_156740396.1">
    <property type="nucleotide sequence ID" value="NZ_CACRYJ010000021.1"/>
</dbReference>